<name>A0ACD5UTD2_AVESA</name>
<proteinExistence type="predicted"/>
<dbReference type="Proteomes" id="UP001732700">
    <property type="component" value="Chromosome 2C"/>
</dbReference>
<evidence type="ECO:0000313" key="2">
    <source>
        <dbReference type="Proteomes" id="UP001732700"/>
    </source>
</evidence>
<accession>A0ACD5UTD2</accession>
<sequence length="180" mass="20743">MVVVDQQLQELNCRFNKQVTELLIMCTSLDPKNSFSSFDIDIVCSLASKFYPADFEEQEIENLRCQLRHYAHDIPTNPKFQNLTTVSELCQQLAATGKNDDYHLIDRLIRLVLTLPVSTATTERAFSAMELVKTRLQNRMEDGFLRDCLVIYIEKEITIGISTDAIIDEFDEAPRRVDFN</sequence>
<dbReference type="EnsemblPlants" id="AVESA.00010b.r2.2CG0313410.1">
    <property type="protein sequence ID" value="AVESA.00010b.r2.2CG0313410.1.CDS"/>
    <property type="gene ID" value="AVESA.00010b.r2.2CG0313410"/>
</dbReference>
<evidence type="ECO:0000313" key="1">
    <source>
        <dbReference type="EnsemblPlants" id="AVESA.00010b.r2.2CG0313410.1.CDS"/>
    </source>
</evidence>
<organism evidence="1 2">
    <name type="scientific">Avena sativa</name>
    <name type="common">Oat</name>
    <dbReference type="NCBI Taxonomy" id="4498"/>
    <lineage>
        <taxon>Eukaryota</taxon>
        <taxon>Viridiplantae</taxon>
        <taxon>Streptophyta</taxon>
        <taxon>Embryophyta</taxon>
        <taxon>Tracheophyta</taxon>
        <taxon>Spermatophyta</taxon>
        <taxon>Magnoliopsida</taxon>
        <taxon>Liliopsida</taxon>
        <taxon>Poales</taxon>
        <taxon>Poaceae</taxon>
        <taxon>BOP clade</taxon>
        <taxon>Pooideae</taxon>
        <taxon>Poodae</taxon>
        <taxon>Poeae</taxon>
        <taxon>Poeae Chloroplast Group 1 (Aveneae type)</taxon>
        <taxon>Aveninae</taxon>
        <taxon>Avena</taxon>
    </lineage>
</organism>
<keyword evidence="2" id="KW-1185">Reference proteome</keyword>
<reference evidence="1" key="1">
    <citation type="submission" date="2021-05" db="EMBL/GenBank/DDBJ databases">
        <authorList>
            <person name="Scholz U."/>
            <person name="Mascher M."/>
            <person name="Fiebig A."/>
        </authorList>
    </citation>
    <scope>NUCLEOTIDE SEQUENCE [LARGE SCALE GENOMIC DNA]</scope>
</reference>
<protein>
    <submittedName>
        <fullName evidence="1">Uncharacterized protein</fullName>
    </submittedName>
</protein>
<reference evidence="1" key="2">
    <citation type="submission" date="2025-09" db="UniProtKB">
        <authorList>
            <consortium name="EnsemblPlants"/>
        </authorList>
    </citation>
    <scope>IDENTIFICATION</scope>
</reference>